<gene>
    <name evidence="1" type="ORF">T4A_12978</name>
</gene>
<accession>A0A0V1C3H4</accession>
<name>A0A0V1C3H4_TRIPS</name>
<organism evidence="1 2">
    <name type="scientific">Trichinella pseudospiralis</name>
    <name type="common">Parasitic roundworm</name>
    <dbReference type="NCBI Taxonomy" id="6337"/>
    <lineage>
        <taxon>Eukaryota</taxon>
        <taxon>Metazoa</taxon>
        <taxon>Ecdysozoa</taxon>
        <taxon>Nematoda</taxon>
        <taxon>Enoplea</taxon>
        <taxon>Dorylaimia</taxon>
        <taxon>Trichinellida</taxon>
        <taxon>Trichinellidae</taxon>
        <taxon>Trichinella</taxon>
    </lineage>
</organism>
<evidence type="ECO:0000313" key="2">
    <source>
        <dbReference type="Proteomes" id="UP000054632"/>
    </source>
</evidence>
<dbReference type="EMBL" id="JYDR01004624">
    <property type="protein sequence ID" value="KRY43865.1"/>
    <property type="molecule type" value="Genomic_DNA"/>
</dbReference>
<reference evidence="1 2" key="1">
    <citation type="submission" date="2015-01" db="EMBL/GenBank/DDBJ databases">
        <title>Evolution of Trichinella species and genotypes.</title>
        <authorList>
            <person name="Korhonen P.K."/>
            <person name="Edoardo P."/>
            <person name="Giuseppe L.R."/>
            <person name="Gasser R.B."/>
        </authorList>
    </citation>
    <scope>NUCLEOTIDE SEQUENCE [LARGE SCALE GENOMIC DNA]</scope>
    <source>
        <strain evidence="1">ISS13</strain>
    </source>
</reference>
<sequence length="57" mass="6660">MVRNQRLSSQNVRMVALRRKWSYIVVDPGARRHSPGQTSSTGYVGMMVRQTKYFHFS</sequence>
<evidence type="ECO:0000313" key="1">
    <source>
        <dbReference type="EMBL" id="KRY43865.1"/>
    </source>
</evidence>
<comment type="caution">
    <text evidence="1">The sequence shown here is derived from an EMBL/GenBank/DDBJ whole genome shotgun (WGS) entry which is preliminary data.</text>
</comment>
<proteinExistence type="predicted"/>
<protein>
    <submittedName>
        <fullName evidence="1">Uncharacterized protein</fullName>
    </submittedName>
</protein>
<dbReference type="AlphaFoldDB" id="A0A0V1C3H4"/>
<dbReference type="Proteomes" id="UP000054632">
    <property type="component" value="Unassembled WGS sequence"/>
</dbReference>